<dbReference type="SMART" id="SM00387">
    <property type="entry name" value="HATPase_c"/>
    <property type="match status" value="1"/>
</dbReference>
<dbReference type="InterPro" id="IPR004358">
    <property type="entry name" value="Sig_transdc_His_kin-like_C"/>
</dbReference>
<evidence type="ECO:0000259" key="8">
    <source>
        <dbReference type="PROSITE" id="PS50109"/>
    </source>
</evidence>
<comment type="catalytic activity">
    <reaction evidence="1">
        <text>ATP + protein L-histidine = ADP + protein N-phospho-L-histidine.</text>
        <dbReference type="EC" id="2.7.13.3"/>
    </reaction>
</comment>
<dbReference type="EMBL" id="CP001699">
    <property type="protein sequence ID" value="ACU57756.1"/>
    <property type="molecule type" value="Genomic_DNA"/>
</dbReference>
<dbReference type="GO" id="GO:0004721">
    <property type="term" value="F:phosphoprotein phosphatase activity"/>
    <property type="evidence" value="ECO:0007669"/>
    <property type="project" value="TreeGrafter"/>
</dbReference>
<dbReference type="InterPro" id="IPR005467">
    <property type="entry name" value="His_kinase_dom"/>
</dbReference>
<keyword evidence="3" id="KW-0597">Phosphoprotein</keyword>
<keyword evidence="7" id="KW-1133">Transmembrane helix</keyword>
<dbReference type="GO" id="GO:0005886">
    <property type="term" value="C:plasma membrane"/>
    <property type="evidence" value="ECO:0007669"/>
    <property type="project" value="TreeGrafter"/>
</dbReference>
<keyword evidence="6" id="KW-0902">Two-component regulatory system</keyword>
<dbReference type="GO" id="GO:0000155">
    <property type="term" value="F:phosphorelay sensor kinase activity"/>
    <property type="evidence" value="ECO:0007669"/>
    <property type="project" value="InterPro"/>
</dbReference>
<evidence type="ECO:0000313" key="9">
    <source>
        <dbReference type="EMBL" id="ACU57756.1"/>
    </source>
</evidence>
<evidence type="ECO:0000256" key="4">
    <source>
        <dbReference type="ARBA" id="ARBA00022679"/>
    </source>
</evidence>
<dbReference type="CDD" id="cd00082">
    <property type="entry name" value="HisKA"/>
    <property type="match status" value="1"/>
</dbReference>
<dbReference type="SUPFAM" id="SSF47384">
    <property type="entry name" value="Homodimeric domain of signal transducing histidine kinase"/>
    <property type="match status" value="1"/>
</dbReference>
<feature type="transmembrane region" description="Helical" evidence="7">
    <location>
        <begin position="7"/>
        <end position="28"/>
    </location>
</feature>
<dbReference type="Proteomes" id="UP000002215">
    <property type="component" value="Chromosome"/>
</dbReference>
<dbReference type="EC" id="2.7.13.3" evidence="2"/>
<keyword evidence="7" id="KW-0812">Transmembrane</keyword>
<dbReference type="PROSITE" id="PS50109">
    <property type="entry name" value="HIS_KIN"/>
    <property type="match status" value="1"/>
</dbReference>
<dbReference type="PANTHER" id="PTHR45453:SF1">
    <property type="entry name" value="PHOSPHATE REGULON SENSOR PROTEIN PHOR"/>
    <property type="match status" value="1"/>
</dbReference>
<keyword evidence="7" id="KW-0472">Membrane</keyword>
<evidence type="ECO:0000256" key="2">
    <source>
        <dbReference type="ARBA" id="ARBA00012438"/>
    </source>
</evidence>
<evidence type="ECO:0000313" key="10">
    <source>
        <dbReference type="Proteomes" id="UP000002215"/>
    </source>
</evidence>
<dbReference type="Gene3D" id="1.10.287.130">
    <property type="match status" value="1"/>
</dbReference>
<proteinExistence type="predicted"/>
<sequence>MKRRLRFTRLVAICTVSLIILFQIYWVYNNFKVSQHNFITSARYALQKSISAYQLRQSELPTSLKYKDPTLTFFLRTIPNRDSIAFDTPAVIKPFHAEFLTVKIDEYNISEVNAIMGRLISQQFRRPINLDSLGVLYKQELSRENIAVSFKLMLLDSTTVLSQDEISVPIKFHRSPVVIVKAIPEHLSAMLWKQNILPAVISLVLILLSAGSLFFMGSMMLRQMRLNNFKDDFINNITHELRTPLTILKSSIDALKSFGASSDPDRLERYLSINLNIIKKLDKDIDRILEISKYEHGILYTQLTTVNLRELAVEVAGRFDLHAPDTIVIFNPLHNDVVSTDRFIIDTILSNLIDNAIKYSQGNVCINISFPPIANGWKLQIQDNGKGIDPFHLPFIFDKFYRVHSQNVHEVKGYGLGLSYVKLLVTALNGQIFVTSQINKGTIFTIQFHNE</sequence>
<dbReference type="AlphaFoldDB" id="A0A979GQK8"/>
<dbReference type="RefSeq" id="WP_012787932.1">
    <property type="nucleotide sequence ID" value="NC_013132.1"/>
</dbReference>
<protein>
    <recommendedName>
        <fullName evidence="2">histidine kinase</fullName>
        <ecNumber evidence="2">2.7.13.3</ecNumber>
    </recommendedName>
</protein>
<dbReference type="GO" id="GO:0016036">
    <property type="term" value="P:cellular response to phosphate starvation"/>
    <property type="evidence" value="ECO:0007669"/>
    <property type="project" value="TreeGrafter"/>
</dbReference>
<dbReference type="InterPro" id="IPR036890">
    <property type="entry name" value="HATPase_C_sf"/>
</dbReference>
<dbReference type="SMART" id="SM00388">
    <property type="entry name" value="HisKA"/>
    <property type="match status" value="1"/>
</dbReference>
<dbReference type="InterPro" id="IPR003594">
    <property type="entry name" value="HATPase_dom"/>
</dbReference>
<gene>
    <name evidence="9" type="ordered locus">Cpin_0256</name>
</gene>
<dbReference type="PANTHER" id="PTHR45453">
    <property type="entry name" value="PHOSPHATE REGULON SENSOR PROTEIN PHOR"/>
    <property type="match status" value="1"/>
</dbReference>
<dbReference type="InterPro" id="IPR003661">
    <property type="entry name" value="HisK_dim/P_dom"/>
</dbReference>
<dbReference type="InterPro" id="IPR036097">
    <property type="entry name" value="HisK_dim/P_sf"/>
</dbReference>
<dbReference type="OrthoDB" id="921707at2"/>
<evidence type="ECO:0000256" key="7">
    <source>
        <dbReference type="SAM" id="Phobius"/>
    </source>
</evidence>
<evidence type="ECO:0000256" key="6">
    <source>
        <dbReference type="ARBA" id="ARBA00023012"/>
    </source>
</evidence>
<dbReference type="CDD" id="cd00075">
    <property type="entry name" value="HATPase"/>
    <property type="match status" value="1"/>
</dbReference>
<keyword evidence="5 9" id="KW-0418">Kinase</keyword>
<dbReference type="Pfam" id="PF00512">
    <property type="entry name" value="HisKA"/>
    <property type="match status" value="1"/>
</dbReference>
<dbReference type="PRINTS" id="PR00344">
    <property type="entry name" value="BCTRLSENSOR"/>
</dbReference>
<evidence type="ECO:0000256" key="5">
    <source>
        <dbReference type="ARBA" id="ARBA00022777"/>
    </source>
</evidence>
<dbReference type="SUPFAM" id="SSF55874">
    <property type="entry name" value="ATPase domain of HSP90 chaperone/DNA topoisomerase II/histidine kinase"/>
    <property type="match status" value="1"/>
</dbReference>
<name>A0A979GQK8_CHIPD</name>
<reference evidence="9 10" key="2">
    <citation type="journal article" date="2010" name="Stand. Genomic Sci.">
        <title>Complete genome sequence of Chitinophaga pinensis type strain (UQM 2034).</title>
        <authorList>
            <person name="Glavina Del Rio T."/>
            <person name="Abt B."/>
            <person name="Spring S."/>
            <person name="Lapidus A."/>
            <person name="Nolan M."/>
            <person name="Tice H."/>
            <person name="Copeland A."/>
            <person name="Cheng J.F."/>
            <person name="Chen F."/>
            <person name="Bruce D."/>
            <person name="Goodwin L."/>
            <person name="Pitluck S."/>
            <person name="Ivanova N."/>
            <person name="Mavromatis K."/>
            <person name="Mikhailova N."/>
            <person name="Pati A."/>
            <person name="Chen A."/>
            <person name="Palaniappan K."/>
            <person name="Land M."/>
            <person name="Hauser L."/>
            <person name="Chang Y.J."/>
            <person name="Jeffries C.D."/>
            <person name="Chain P."/>
            <person name="Saunders E."/>
            <person name="Detter J.C."/>
            <person name="Brettin T."/>
            <person name="Rohde M."/>
            <person name="Goker M."/>
            <person name="Bristow J."/>
            <person name="Eisen J.A."/>
            <person name="Markowitz V."/>
            <person name="Hugenholtz P."/>
            <person name="Kyrpides N.C."/>
            <person name="Klenk H.P."/>
            <person name="Lucas S."/>
        </authorList>
    </citation>
    <scope>NUCLEOTIDE SEQUENCE [LARGE SCALE GENOMIC DNA]</scope>
    <source>
        <strain evidence="10">ATCC 43595 / DSM 2588 / LMG 13176 / NBRC 15968 / NCIMB 11800 / UQM 2034</strain>
    </source>
</reference>
<dbReference type="Gene3D" id="3.30.565.10">
    <property type="entry name" value="Histidine kinase-like ATPase, C-terminal domain"/>
    <property type="match status" value="1"/>
</dbReference>
<feature type="domain" description="Histidine kinase" evidence="8">
    <location>
        <begin position="236"/>
        <end position="451"/>
    </location>
</feature>
<reference evidence="10" key="1">
    <citation type="submission" date="2009-08" db="EMBL/GenBank/DDBJ databases">
        <title>The complete genome of Chitinophaga pinensis DSM 2588.</title>
        <authorList>
            <consortium name="US DOE Joint Genome Institute (JGI-PGF)"/>
            <person name="Lucas S."/>
            <person name="Copeland A."/>
            <person name="Lapidus A."/>
            <person name="Glavina del Rio T."/>
            <person name="Dalin E."/>
            <person name="Tice H."/>
            <person name="Bruce D."/>
            <person name="Goodwin L."/>
            <person name="Pitluck S."/>
            <person name="Kyrpides N."/>
            <person name="Mavromatis K."/>
            <person name="Ivanova N."/>
            <person name="Mikhailova N."/>
            <person name="Sims D."/>
            <person name="Meinche L."/>
            <person name="Brettin T."/>
            <person name="Detter J.C."/>
            <person name="Han C."/>
            <person name="Larimer F."/>
            <person name="Land M."/>
            <person name="Hauser L."/>
            <person name="Markowitz V."/>
            <person name="Cheng J.-F."/>
            <person name="Hugenholtz P."/>
            <person name="Woyke T."/>
            <person name="Wu D."/>
            <person name="Spring S."/>
            <person name="Klenk H.-P."/>
            <person name="Eisen J.A."/>
        </authorList>
    </citation>
    <scope>NUCLEOTIDE SEQUENCE [LARGE SCALE GENOMIC DNA]</scope>
    <source>
        <strain evidence="10">ATCC 43595 / DSM 2588 / LMG 13176 / NBRC 15968 / NCIMB 11800 / UQM 2034</strain>
    </source>
</reference>
<evidence type="ECO:0000256" key="3">
    <source>
        <dbReference type="ARBA" id="ARBA00022553"/>
    </source>
</evidence>
<dbReference type="InterPro" id="IPR050351">
    <property type="entry name" value="BphY/WalK/GraS-like"/>
</dbReference>
<keyword evidence="4" id="KW-0808">Transferase</keyword>
<accession>A0A979GQK8</accession>
<organism evidence="9 10">
    <name type="scientific">Chitinophaga pinensis (strain ATCC 43595 / DSM 2588 / LMG 13176 / NBRC 15968 / NCIMB 11800 / UQM 2034)</name>
    <dbReference type="NCBI Taxonomy" id="485918"/>
    <lineage>
        <taxon>Bacteria</taxon>
        <taxon>Pseudomonadati</taxon>
        <taxon>Bacteroidota</taxon>
        <taxon>Chitinophagia</taxon>
        <taxon>Chitinophagales</taxon>
        <taxon>Chitinophagaceae</taxon>
        <taxon>Chitinophaga</taxon>
    </lineage>
</organism>
<feature type="transmembrane region" description="Helical" evidence="7">
    <location>
        <begin position="196"/>
        <end position="216"/>
    </location>
</feature>
<dbReference type="Pfam" id="PF02518">
    <property type="entry name" value="HATPase_c"/>
    <property type="match status" value="1"/>
</dbReference>
<dbReference type="KEGG" id="cpi:Cpin_0256"/>
<evidence type="ECO:0000256" key="1">
    <source>
        <dbReference type="ARBA" id="ARBA00000085"/>
    </source>
</evidence>